<evidence type="ECO:0000313" key="7">
    <source>
        <dbReference type="Proteomes" id="UP001459277"/>
    </source>
</evidence>
<keyword evidence="7" id="KW-1185">Reference proteome</keyword>
<dbReference type="InterPro" id="IPR036769">
    <property type="entry name" value="Ribosomal_uL11_C_sf"/>
</dbReference>
<evidence type="ECO:0000313" key="6">
    <source>
        <dbReference type="EMBL" id="KAK9992935.1"/>
    </source>
</evidence>
<dbReference type="EMBL" id="JAZDWU010000008">
    <property type="protein sequence ID" value="KAK9992935.1"/>
    <property type="molecule type" value="Genomic_DNA"/>
</dbReference>
<gene>
    <name evidence="6" type="ORF">SO802_022638</name>
</gene>
<dbReference type="InterPro" id="IPR020783">
    <property type="entry name" value="Ribosomal_uL11_C"/>
</dbReference>
<dbReference type="AlphaFoldDB" id="A0AAW2C792"/>
<sequence length="142" mass="15959">MIPSTLALFSTCKLAFIAFHLFTALFIVTLSNGIITERSARVTERSARSFGESSDVVCDAQRHNRQAKVSVMPSVATLVIKALKEPERDRKKMKNIEHIRNISLDDIIETTKVTRPRSMAKDLSKTIKEILGAFCGLHGRWE</sequence>
<dbReference type="GO" id="GO:0006412">
    <property type="term" value="P:translation"/>
    <property type="evidence" value="ECO:0007669"/>
    <property type="project" value="InterPro"/>
</dbReference>
<comment type="caution">
    <text evidence="6">The sequence shown here is derived from an EMBL/GenBank/DDBJ whole genome shotgun (WGS) entry which is preliminary data.</text>
</comment>
<organism evidence="6 7">
    <name type="scientific">Lithocarpus litseifolius</name>
    <dbReference type="NCBI Taxonomy" id="425828"/>
    <lineage>
        <taxon>Eukaryota</taxon>
        <taxon>Viridiplantae</taxon>
        <taxon>Streptophyta</taxon>
        <taxon>Embryophyta</taxon>
        <taxon>Tracheophyta</taxon>
        <taxon>Spermatophyta</taxon>
        <taxon>Magnoliopsida</taxon>
        <taxon>eudicotyledons</taxon>
        <taxon>Gunneridae</taxon>
        <taxon>Pentapetalae</taxon>
        <taxon>rosids</taxon>
        <taxon>fabids</taxon>
        <taxon>Fagales</taxon>
        <taxon>Fagaceae</taxon>
        <taxon>Lithocarpus</taxon>
    </lineage>
</organism>
<name>A0AAW2C792_9ROSI</name>
<dbReference type="Gene3D" id="1.10.10.250">
    <property type="entry name" value="Ribosomal protein L11, C-terminal domain"/>
    <property type="match status" value="1"/>
</dbReference>
<dbReference type="GO" id="GO:0003735">
    <property type="term" value="F:structural constituent of ribosome"/>
    <property type="evidence" value="ECO:0007669"/>
    <property type="project" value="InterPro"/>
</dbReference>
<dbReference type="Pfam" id="PF00298">
    <property type="entry name" value="Ribosomal_L11"/>
    <property type="match status" value="1"/>
</dbReference>
<comment type="similarity">
    <text evidence="1">Belongs to the universal ribosomal protein uL11 family.</text>
</comment>
<reference evidence="6 7" key="1">
    <citation type="submission" date="2024-01" db="EMBL/GenBank/DDBJ databases">
        <title>A telomere-to-telomere, gap-free genome of sweet tea (Lithocarpus litseifolius).</title>
        <authorList>
            <person name="Zhou J."/>
        </authorList>
    </citation>
    <scope>NUCLEOTIDE SEQUENCE [LARGE SCALE GENOMIC DNA]</scope>
    <source>
        <strain evidence="6">Zhou-2022a</strain>
        <tissue evidence="6">Leaf</tissue>
    </source>
</reference>
<dbReference type="SUPFAM" id="SSF46906">
    <property type="entry name" value="Ribosomal protein L11, C-terminal domain"/>
    <property type="match status" value="1"/>
</dbReference>
<feature type="domain" description="Large ribosomal subunit protein uL11 C-terminal" evidence="5">
    <location>
        <begin position="72"/>
        <end position="132"/>
    </location>
</feature>
<evidence type="ECO:0000259" key="5">
    <source>
        <dbReference type="Pfam" id="PF00298"/>
    </source>
</evidence>
<evidence type="ECO:0000256" key="4">
    <source>
        <dbReference type="SAM" id="Phobius"/>
    </source>
</evidence>
<feature type="transmembrane region" description="Helical" evidence="4">
    <location>
        <begin position="14"/>
        <end position="35"/>
    </location>
</feature>
<keyword evidence="4" id="KW-0812">Transmembrane</keyword>
<proteinExistence type="inferred from homology"/>
<dbReference type="Proteomes" id="UP001459277">
    <property type="component" value="Unassembled WGS sequence"/>
</dbReference>
<protein>
    <recommendedName>
        <fullName evidence="5">Large ribosomal subunit protein uL11 C-terminal domain-containing protein</fullName>
    </recommendedName>
</protein>
<dbReference type="GO" id="GO:0070180">
    <property type="term" value="F:large ribosomal subunit rRNA binding"/>
    <property type="evidence" value="ECO:0007669"/>
    <property type="project" value="TreeGrafter"/>
</dbReference>
<keyword evidence="4" id="KW-0472">Membrane</keyword>
<accession>A0AAW2C792</accession>
<dbReference type="PANTHER" id="PTHR11661">
    <property type="entry name" value="60S RIBOSOMAL PROTEIN L12"/>
    <property type="match status" value="1"/>
</dbReference>
<evidence type="ECO:0000256" key="3">
    <source>
        <dbReference type="ARBA" id="ARBA00023274"/>
    </source>
</evidence>
<dbReference type="InterPro" id="IPR000911">
    <property type="entry name" value="Ribosomal_uL11"/>
</dbReference>
<keyword evidence="4" id="KW-1133">Transmembrane helix</keyword>
<dbReference type="PANTHER" id="PTHR11661:SF44">
    <property type="entry name" value="LARGE RIBOSOMAL SUBUNIT PROTEIN UL11X"/>
    <property type="match status" value="1"/>
</dbReference>
<dbReference type="GO" id="GO:0022625">
    <property type="term" value="C:cytosolic large ribosomal subunit"/>
    <property type="evidence" value="ECO:0007669"/>
    <property type="project" value="TreeGrafter"/>
</dbReference>
<keyword evidence="3" id="KW-0687">Ribonucleoprotein</keyword>
<evidence type="ECO:0000256" key="2">
    <source>
        <dbReference type="ARBA" id="ARBA00022980"/>
    </source>
</evidence>
<keyword evidence="2" id="KW-0689">Ribosomal protein</keyword>
<evidence type="ECO:0000256" key="1">
    <source>
        <dbReference type="ARBA" id="ARBA00010537"/>
    </source>
</evidence>